<keyword evidence="2" id="KW-1185">Reference proteome</keyword>
<sequence>MVKTANDIRAEYYKQTGGYLTLDNEKEFYTDDEAALILKIMEKIDEIAKSLLSDDKKWKS</sequence>
<proteinExistence type="predicted"/>
<organism evidence="1 2">
    <name type="scientific">Enterococcus diestrammenae</name>
    <dbReference type="NCBI Taxonomy" id="1155073"/>
    <lineage>
        <taxon>Bacteria</taxon>
        <taxon>Bacillati</taxon>
        <taxon>Bacillota</taxon>
        <taxon>Bacilli</taxon>
        <taxon>Lactobacillales</taxon>
        <taxon>Enterococcaceae</taxon>
        <taxon>Enterococcus</taxon>
    </lineage>
</organism>
<comment type="caution">
    <text evidence="1">The sequence shown here is derived from an EMBL/GenBank/DDBJ whole genome shotgun (WGS) entry which is preliminary data.</text>
</comment>
<reference evidence="1 2" key="2">
    <citation type="submission" date="2024-02" db="EMBL/GenBank/DDBJ databases">
        <title>The Genome Sequence of Enterococcus diestrammenae JM9A.</title>
        <authorList>
            <person name="Earl A."/>
            <person name="Manson A."/>
            <person name="Gilmore M."/>
            <person name="Sanders J."/>
            <person name="Shea T."/>
            <person name="Howe W."/>
            <person name="Livny J."/>
            <person name="Cuomo C."/>
            <person name="Neafsey D."/>
            <person name="Birren B."/>
        </authorList>
    </citation>
    <scope>NUCLEOTIDE SEQUENCE [LARGE SCALE GENOMIC DNA]</scope>
    <source>
        <strain evidence="1 2">JM9A</strain>
    </source>
</reference>
<protein>
    <submittedName>
        <fullName evidence="1">Uncharacterized protein</fullName>
    </submittedName>
</protein>
<gene>
    <name evidence="1" type="ORF">BAU18_001569</name>
</gene>
<evidence type="ECO:0000313" key="2">
    <source>
        <dbReference type="Proteomes" id="UP001429357"/>
    </source>
</evidence>
<accession>A0ABV0F4C3</accession>
<dbReference type="RefSeq" id="WP_161869262.1">
    <property type="nucleotide sequence ID" value="NZ_MAEI02000001.1"/>
</dbReference>
<reference evidence="2" key="1">
    <citation type="submission" date="2016-06" db="EMBL/GenBank/DDBJ databases">
        <title>Four novel species of enterococci isolated from chicken manure.</title>
        <authorList>
            <person name="Van Tyne D."/>
        </authorList>
    </citation>
    <scope>NUCLEOTIDE SEQUENCE [LARGE SCALE GENOMIC DNA]</scope>
    <source>
        <strain evidence="2">JM9A</strain>
    </source>
</reference>
<dbReference type="EMBL" id="MAEI02000001">
    <property type="protein sequence ID" value="MEO1781976.1"/>
    <property type="molecule type" value="Genomic_DNA"/>
</dbReference>
<name>A0ABV0F4C3_9ENTE</name>
<evidence type="ECO:0000313" key="1">
    <source>
        <dbReference type="EMBL" id="MEO1781976.1"/>
    </source>
</evidence>
<dbReference type="Proteomes" id="UP001429357">
    <property type="component" value="Unassembled WGS sequence"/>
</dbReference>